<comment type="subcellular location">
    <subcellularLocation>
        <location evidence="9 10">Peroxisome membrane</location>
    </subcellularLocation>
</comment>
<feature type="domain" description="Peroxisome membrane anchor protein Pex14p N-terminal" evidence="12">
    <location>
        <begin position="5"/>
        <end position="49"/>
    </location>
</feature>
<keyword evidence="3 10" id="KW-0653">Protein transport</keyword>
<accession>A0A9P5P306</accession>
<feature type="compositionally biased region" description="Low complexity" evidence="11">
    <location>
        <begin position="227"/>
        <end position="238"/>
    </location>
</feature>
<dbReference type="InterPro" id="IPR006785">
    <property type="entry name" value="Pex14_N"/>
</dbReference>
<dbReference type="InterPro" id="IPR036388">
    <property type="entry name" value="WH-like_DNA-bd_sf"/>
</dbReference>
<evidence type="ECO:0000313" key="14">
    <source>
        <dbReference type="Proteomes" id="UP000724874"/>
    </source>
</evidence>
<dbReference type="AlphaFoldDB" id="A0A9P5P306"/>
<sequence length="274" mass="30365">MSAPDRQELLNNAIAFLNDPKSQASPVAQRIQFLEAKGLNSAEIDLALRQAALRNTSVSAPAPYAAAYGHNPYLHPAQRWDWRDYFITGIVSGVVTYGAVALFKKYLLPHLQPPTATAYEEDRDALNAQFDAAEALLKEIQNETSAVRAAVEEQKEKIDQTTEDMREGETKTRDEMREIREEVSNIREMLPKMIEKNKESQNQSLTELQQEVKSLKALLLSRGPNVPSSSPATPLPLLGRPSIPAWQLAPSQPNASESSTTVVNGKGKEKEEET</sequence>
<evidence type="ECO:0000256" key="11">
    <source>
        <dbReference type="SAM" id="MobiDB-lite"/>
    </source>
</evidence>
<feature type="region of interest" description="Disordered" evidence="11">
    <location>
        <begin position="153"/>
        <end position="174"/>
    </location>
</feature>
<keyword evidence="6 10" id="KW-0576">Peroxisome</keyword>
<dbReference type="GO" id="GO:0005778">
    <property type="term" value="C:peroxisomal membrane"/>
    <property type="evidence" value="ECO:0007669"/>
    <property type="project" value="UniProtKB-SubCell"/>
</dbReference>
<comment type="function">
    <text evidence="10">Component of the PEX13-PEX14 docking complex, a translocon channel that specifically mediates the import of peroxisomal cargo proteins bound to PEX5 receptor. The PEX13-PEX14 docking complex forms a large import pore which can be opened to a diameter of about 9 nm. Mechanistically, PEX5 receptor along with cargo proteins associates with the PEX14 subunit of the PEX13-PEX14 docking complex in the cytosol, leading to the insertion of the receptor into the organelle membrane with the concomitant translocation of the cargo into the peroxisome matrix.</text>
</comment>
<feature type="compositionally biased region" description="Polar residues" evidence="11">
    <location>
        <begin position="249"/>
        <end position="263"/>
    </location>
</feature>
<organism evidence="13 14">
    <name type="scientific">Gymnopilus junonius</name>
    <name type="common">Spectacular rustgill mushroom</name>
    <name type="synonym">Gymnopilus spectabilis subsp. junonius</name>
    <dbReference type="NCBI Taxonomy" id="109634"/>
    <lineage>
        <taxon>Eukaryota</taxon>
        <taxon>Fungi</taxon>
        <taxon>Dikarya</taxon>
        <taxon>Basidiomycota</taxon>
        <taxon>Agaricomycotina</taxon>
        <taxon>Agaricomycetes</taxon>
        <taxon>Agaricomycetidae</taxon>
        <taxon>Agaricales</taxon>
        <taxon>Agaricineae</taxon>
        <taxon>Hymenogastraceae</taxon>
        <taxon>Gymnopilus</taxon>
    </lineage>
</organism>
<dbReference type="Proteomes" id="UP000724874">
    <property type="component" value="Unassembled WGS sequence"/>
</dbReference>
<dbReference type="Gene3D" id="1.10.10.10">
    <property type="entry name" value="Winged helix-like DNA-binding domain superfamily/Winged helix DNA-binding domain"/>
    <property type="match status" value="1"/>
</dbReference>
<proteinExistence type="inferred from homology"/>
<reference evidence="13" key="1">
    <citation type="submission" date="2020-11" db="EMBL/GenBank/DDBJ databases">
        <authorList>
            <consortium name="DOE Joint Genome Institute"/>
            <person name="Ahrendt S."/>
            <person name="Riley R."/>
            <person name="Andreopoulos W."/>
            <person name="LaButti K."/>
            <person name="Pangilinan J."/>
            <person name="Ruiz-duenas F.J."/>
            <person name="Barrasa J.M."/>
            <person name="Sanchez-Garcia M."/>
            <person name="Camarero S."/>
            <person name="Miyauchi S."/>
            <person name="Serrano A."/>
            <person name="Linde D."/>
            <person name="Babiker R."/>
            <person name="Drula E."/>
            <person name="Ayuso-Fernandez I."/>
            <person name="Pacheco R."/>
            <person name="Padilla G."/>
            <person name="Ferreira P."/>
            <person name="Barriuso J."/>
            <person name="Kellner H."/>
            <person name="Castanera R."/>
            <person name="Alfaro M."/>
            <person name="Ramirez L."/>
            <person name="Pisabarro A.G."/>
            <person name="Kuo A."/>
            <person name="Tritt A."/>
            <person name="Lipzen A."/>
            <person name="He G."/>
            <person name="Yan M."/>
            <person name="Ng V."/>
            <person name="Cullen D."/>
            <person name="Martin F."/>
            <person name="Rosso M.-N."/>
            <person name="Henrissat B."/>
            <person name="Hibbett D."/>
            <person name="Martinez A.T."/>
            <person name="Grigoriev I.V."/>
        </authorList>
    </citation>
    <scope>NUCLEOTIDE SEQUENCE</scope>
    <source>
        <strain evidence="13">AH 44721</strain>
    </source>
</reference>
<evidence type="ECO:0000313" key="13">
    <source>
        <dbReference type="EMBL" id="KAF8912725.1"/>
    </source>
</evidence>
<evidence type="ECO:0000256" key="3">
    <source>
        <dbReference type="ARBA" id="ARBA00022927"/>
    </source>
</evidence>
<evidence type="ECO:0000256" key="6">
    <source>
        <dbReference type="ARBA" id="ARBA00023140"/>
    </source>
</evidence>
<evidence type="ECO:0000259" key="12">
    <source>
        <dbReference type="Pfam" id="PF04695"/>
    </source>
</evidence>
<evidence type="ECO:0000256" key="1">
    <source>
        <dbReference type="ARBA" id="ARBA00005443"/>
    </source>
</evidence>
<keyword evidence="5 10" id="KW-0472">Membrane</keyword>
<keyword evidence="14" id="KW-1185">Reference proteome</keyword>
<evidence type="ECO:0000256" key="7">
    <source>
        <dbReference type="ARBA" id="ARBA00029502"/>
    </source>
</evidence>
<dbReference type="EMBL" id="JADNYJ010000002">
    <property type="protein sequence ID" value="KAF8912725.1"/>
    <property type="molecule type" value="Genomic_DNA"/>
</dbReference>
<protein>
    <recommendedName>
        <fullName evidence="7 10">Peroxisomal membrane protein PEX14</fullName>
    </recommendedName>
    <alternativeName>
        <fullName evidence="8 10">Peroxin-14</fullName>
    </alternativeName>
</protein>
<dbReference type="Pfam" id="PF04695">
    <property type="entry name" value="Pex14_N"/>
    <property type="match status" value="1"/>
</dbReference>
<dbReference type="GO" id="GO:1990429">
    <property type="term" value="C:peroxisomal importomer complex"/>
    <property type="evidence" value="ECO:0007669"/>
    <property type="project" value="TreeGrafter"/>
</dbReference>
<dbReference type="GO" id="GO:0016560">
    <property type="term" value="P:protein import into peroxisome matrix, docking"/>
    <property type="evidence" value="ECO:0007669"/>
    <property type="project" value="UniProtKB-UniRule"/>
</dbReference>
<comment type="similarity">
    <text evidence="1 10">Belongs to the peroxin-14 family.</text>
</comment>
<evidence type="ECO:0000256" key="5">
    <source>
        <dbReference type="ARBA" id="ARBA00023136"/>
    </source>
</evidence>
<evidence type="ECO:0000256" key="10">
    <source>
        <dbReference type="RuleBase" id="RU367032"/>
    </source>
</evidence>
<keyword evidence="4" id="KW-0811">Translocation</keyword>
<evidence type="ECO:0000256" key="4">
    <source>
        <dbReference type="ARBA" id="ARBA00023010"/>
    </source>
</evidence>
<keyword evidence="2 10" id="KW-0813">Transport</keyword>
<evidence type="ECO:0000256" key="8">
    <source>
        <dbReference type="ARBA" id="ARBA00029691"/>
    </source>
</evidence>
<dbReference type="PANTHER" id="PTHR23058">
    <property type="entry name" value="PEROXISOMAL MEMBRANE PROTEIN PEX14"/>
    <property type="match status" value="1"/>
</dbReference>
<evidence type="ECO:0000256" key="9">
    <source>
        <dbReference type="ARBA" id="ARBA00046271"/>
    </source>
</evidence>
<feature type="region of interest" description="Disordered" evidence="11">
    <location>
        <begin position="223"/>
        <end position="274"/>
    </location>
</feature>
<name>A0A9P5P306_GYMJU</name>
<dbReference type="OrthoDB" id="5549158at2759"/>
<comment type="caution">
    <text evidence="13">The sequence shown here is derived from an EMBL/GenBank/DDBJ whole genome shotgun (WGS) entry which is preliminary data.</text>
</comment>
<dbReference type="PANTHER" id="PTHR23058:SF0">
    <property type="entry name" value="PEROXISOMAL MEMBRANE PROTEIN PEX14"/>
    <property type="match status" value="1"/>
</dbReference>
<dbReference type="GO" id="GO:0005102">
    <property type="term" value="F:signaling receptor binding"/>
    <property type="evidence" value="ECO:0007669"/>
    <property type="project" value="TreeGrafter"/>
</dbReference>
<gene>
    <name evidence="13" type="ORF">CPB84DRAFT_1759340</name>
</gene>
<evidence type="ECO:0000256" key="2">
    <source>
        <dbReference type="ARBA" id="ARBA00022448"/>
    </source>
</evidence>
<dbReference type="InterPro" id="IPR025655">
    <property type="entry name" value="PEX14"/>
</dbReference>